<dbReference type="EMBL" id="DSRU01000254">
    <property type="protein sequence ID" value="HFM99533.1"/>
    <property type="molecule type" value="Genomic_DNA"/>
</dbReference>
<accession>A0A7C3PG83</accession>
<evidence type="ECO:0000256" key="1">
    <source>
        <dbReference type="SAM" id="Phobius"/>
    </source>
</evidence>
<reference evidence="2" key="1">
    <citation type="journal article" date="2020" name="mSystems">
        <title>Genome- and Community-Level Interaction Insights into Carbon Utilization and Element Cycling Functions of Hydrothermarchaeota in Hydrothermal Sediment.</title>
        <authorList>
            <person name="Zhou Z."/>
            <person name="Liu Y."/>
            <person name="Xu W."/>
            <person name="Pan J."/>
            <person name="Luo Z.H."/>
            <person name="Li M."/>
        </authorList>
    </citation>
    <scope>NUCLEOTIDE SEQUENCE [LARGE SCALE GENOMIC DNA]</scope>
    <source>
        <strain evidence="2">SpSt-418</strain>
    </source>
</reference>
<keyword evidence="1" id="KW-1133">Transmembrane helix</keyword>
<keyword evidence="1" id="KW-0812">Transmembrane</keyword>
<dbReference type="AlphaFoldDB" id="A0A7C3PG83"/>
<gene>
    <name evidence="2" type="ORF">ENR64_17570</name>
</gene>
<protein>
    <submittedName>
        <fullName evidence="2">Uncharacterized protein</fullName>
    </submittedName>
</protein>
<sequence length="70" mass="7631">MNFVILIAAIAIAVLIFTWLVGVIKTTIRTALSVAVIIVALLVIFGVGPDVIFRQVAQIFQTLYQAIFGR</sequence>
<evidence type="ECO:0000313" key="2">
    <source>
        <dbReference type="EMBL" id="HFM99533.1"/>
    </source>
</evidence>
<keyword evidence="1" id="KW-0472">Membrane</keyword>
<comment type="caution">
    <text evidence="2">The sequence shown here is derived from an EMBL/GenBank/DDBJ whole genome shotgun (WGS) entry which is preliminary data.</text>
</comment>
<name>A0A7C3PG83_9CYAN</name>
<feature type="transmembrane region" description="Helical" evidence="1">
    <location>
        <begin position="6"/>
        <end position="24"/>
    </location>
</feature>
<feature type="transmembrane region" description="Helical" evidence="1">
    <location>
        <begin position="31"/>
        <end position="53"/>
    </location>
</feature>
<proteinExistence type="predicted"/>
<organism evidence="2">
    <name type="scientific">Oscillatoriales cyanobacterium SpSt-418</name>
    <dbReference type="NCBI Taxonomy" id="2282169"/>
    <lineage>
        <taxon>Bacteria</taxon>
        <taxon>Bacillati</taxon>
        <taxon>Cyanobacteriota</taxon>
        <taxon>Cyanophyceae</taxon>
        <taxon>Oscillatoriophycideae</taxon>
        <taxon>Oscillatoriales</taxon>
    </lineage>
</organism>